<organism evidence="2 3">
    <name type="scientific">Austropuccinia psidii MF-1</name>
    <dbReference type="NCBI Taxonomy" id="1389203"/>
    <lineage>
        <taxon>Eukaryota</taxon>
        <taxon>Fungi</taxon>
        <taxon>Dikarya</taxon>
        <taxon>Basidiomycota</taxon>
        <taxon>Pucciniomycotina</taxon>
        <taxon>Pucciniomycetes</taxon>
        <taxon>Pucciniales</taxon>
        <taxon>Sphaerophragmiaceae</taxon>
        <taxon>Austropuccinia</taxon>
    </lineage>
</organism>
<protein>
    <submittedName>
        <fullName evidence="2">Uncharacterized protein</fullName>
    </submittedName>
</protein>
<dbReference type="AlphaFoldDB" id="A0A9Q3HCV2"/>
<gene>
    <name evidence="2" type="ORF">O181_039377</name>
</gene>
<comment type="caution">
    <text evidence="2">The sequence shown here is derived from an EMBL/GenBank/DDBJ whole genome shotgun (WGS) entry which is preliminary data.</text>
</comment>
<evidence type="ECO:0000256" key="1">
    <source>
        <dbReference type="SAM" id="MobiDB-lite"/>
    </source>
</evidence>
<evidence type="ECO:0000313" key="2">
    <source>
        <dbReference type="EMBL" id="MBW0499662.1"/>
    </source>
</evidence>
<evidence type="ECO:0000313" key="3">
    <source>
        <dbReference type="Proteomes" id="UP000765509"/>
    </source>
</evidence>
<reference evidence="2" key="1">
    <citation type="submission" date="2021-03" db="EMBL/GenBank/DDBJ databases">
        <title>Draft genome sequence of rust myrtle Austropuccinia psidii MF-1, a brazilian biotype.</title>
        <authorList>
            <person name="Quecine M.C."/>
            <person name="Pachon D.M.R."/>
            <person name="Bonatelli M.L."/>
            <person name="Correr F.H."/>
            <person name="Franceschini L.M."/>
            <person name="Leite T.F."/>
            <person name="Margarido G.R.A."/>
            <person name="Almeida C.A."/>
            <person name="Ferrarezi J.A."/>
            <person name="Labate C.A."/>
        </authorList>
    </citation>
    <scope>NUCLEOTIDE SEQUENCE</scope>
    <source>
        <strain evidence="2">MF-1</strain>
    </source>
</reference>
<name>A0A9Q3HCV2_9BASI</name>
<keyword evidence="3" id="KW-1185">Reference proteome</keyword>
<accession>A0A9Q3HCV2</accession>
<feature type="region of interest" description="Disordered" evidence="1">
    <location>
        <begin position="168"/>
        <end position="252"/>
    </location>
</feature>
<sequence>MLHSCTTFALPRHCIAALAATEPQFCQHSLKLSLCWVLQLLRLAQLHHGIKDHLCPTSPPLFSRSPTLLILGQRSSRPRRPCEDSFVVNNDESIPEWEWTLGAQTGQWEQSQTTCPVPSSIDLFTPLLGHHPMVTSLLDWSEVIIRLMKDGDVERTFELGPIVTMSCHPWNSNTKNKTHQIPPVPCMPHKQTPRQPTPGPSGTRWSEDLSREPSQHNEPPIPGLSPSSKPPEDVLTCKPEPEVAPTQSTEDLFACPTTPCSVIIIDDMPGDPHLPLV</sequence>
<dbReference type="Proteomes" id="UP000765509">
    <property type="component" value="Unassembled WGS sequence"/>
</dbReference>
<proteinExistence type="predicted"/>
<dbReference type="EMBL" id="AVOT02015380">
    <property type="protein sequence ID" value="MBW0499662.1"/>
    <property type="molecule type" value="Genomic_DNA"/>
</dbReference>
<feature type="compositionally biased region" description="Basic and acidic residues" evidence="1">
    <location>
        <begin position="205"/>
        <end position="215"/>
    </location>
</feature>